<gene>
    <name evidence="1" type="ORF">Adu01nite_14230</name>
</gene>
<sequence length="394" mass="41734">MTDIAPADAELLRLETALTTIAANLVDLDDNPARKDLDKTKLSGQTAAKWADATDALTQLWDGYRMLTELTTSARQKRDQRRLSDTDRAAFAHQVLGRSITLSTTIVPLAQRGLLGTSQVHSTCSPAELLSAMEAAFTIAVTVATEAGDAWQKLLPAAADAAASIDTVRALTRQAGGATATIDAADRRLGAFTAQLATDPLGVNGADLDAVRALISRADAERTSAAELREALTQRLADARALATQLTEAQHAADAAAQAAADRFREQDILSVRGADLRPDLAAIDALAAAGHWPLISPKLADWARRARERLAALQTAAAHNAGLLGTRNELRGRLDAYQAKALRRGLGEDAELTPLATAARERLYTAPCDLDAARVAVNAYQDALTATIAREGR</sequence>
<dbReference type="Proteomes" id="UP000637628">
    <property type="component" value="Unassembled WGS sequence"/>
</dbReference>
<name>A0ABQ3YRA1_9ACTN</name>
<organism evidence="1 2">
    <name type="scientific">Paractinoplanes durhamensis</name>
    <dbReference type="NCBI Taxonomy" id="113563"/>
    <lineage>
        <taxon>Bacteria</taxon>
        <taxon>Bacillati</taxon>
        <taxon>Actinomycetota</taxon>
        <taxon>Actinomycetes</taxon>
        <taxon>Micromonosporales</taxon>
        <taxon>Micromonosporaceae</taxon>
        <taxon>Paractinoplanes</taxon>
    </lineage>
</organism>
<protein>
    <submittedName>
        <fullName evidence="1">Uncharacterized protein</fullName>
    </submittedName>
</protein>
<evidence type="ECO:0000313" key="1">
    <source>
        <dbReference type="EMBL" id="GIE00073.1"/>
    </source>
</evidence>
<evidence type="ECO:0000313" key="2">
    <source>
        <dbReference type="Proteomes" id="UP000637628"/>
    </source>
</evidence>
<comment type="caution">
    <text evidence="1">The sequence shown here is derived from an EMBL/GenBank/DDBJ whole genome shotgun (WGS) entry which is preliminary data.</text>
</comment>
<keyword evidence="2" id="KW-1185">Reference proteome</keyword>
<reference evidence="1 2" key="1">
    <citation type="submission" date="2021-01" db="EMBL/GenBank/DDBJ databases">
        <title>Whole genome shotgun sequence of Actinoplanes durhamensis NBRC 14914.</title>
        <authorList>
            <person name="Komaki H."/>
            <person name="Tamura T."/>
        </authorList>
    </citation>
    <scope>NUCLEOTIDE SEQUENCE [LARGE SCALE GENOMIC DNA]</scope>
    <source>
        <strain evidence="1 2">NBRC 14914</strain>
    </source>
</reference>
<dbReference type="RefSeq" id="WP_203725721.1">
    <property type="nucleotide sequence ID" value="NZ_BAAATX010000002.1"/>
</dbReference>
<accession>A0ABQ3YRA1</accession>
<proteinExistence type="predicted"/>
<dbReference type="EMBL" id="BOML01000013">
    <property type="protein sequence ID" value="GIE00073.1"/>
    <property type="molecule type" value="Genomic_DNA"/>
</dbReference>